<dbReference type="GO" id="GO:0035091">
    <property type="term" value="F:phosphatidylinositol binding"/>
    <property type="evidence" value="ECO:0007669"/>
    <property type="project" value="TreeGrafter"/>
</dbReference>
<accession>A0A3M6UQD3</accession>
<name>A0A3M6UQD3_POCDA</name>
<proteinExistence type="predicted"/>
<dbReference type="SUPFAM" id="SSF55961">
    <property type="entry name" value="Bet v1-like"/>
    <property type="match status" value="1"/>
</dbReference>
<organism evidence="2 3">
    <name type="scientific">Pocillopora damicornis</name>
    <name type="common">Cauliflower coral</name>
    <name type="synonym">Millepora damicornis</name>
    <dbReference type="NCBI Taxonomy" id="46731"/>
    <lineage>
        <taxon>Eukaryota</taxon>
        <taxon>Metazoa</taxon>
        <taxon>Cnidaria</taxon>
        <taxon>Anthozoa</taxon>
        <taxon>Hexacorallia</taxon>
        <taxon>Scleractinia</taxon>
        <taxon>Astrocoeniina</taxon>
        <taxon>Pocilloporidae</taxon>
        <taxon>Pocillopora</taxon>
    </lineage>
</organism>
<dbReference type="Pfam" id="PF02121">
    <property type="entry name" value="IP_trans"/>
    <property type="match status" value="1"/>
</dbReference>
<dbReference type="Gene3D" id="3.30.530.20">
    <property type="match status" value="1"/>
</dbReference>
<dbReference type="InterPro" id="IPR023393">
    <property type="entry name" value="START-like_dom_sf"/>
</dbReference>
<keyword evidence="3" id="KW-1185">Reference proteome</keyword>
<dbReference type="Proteomes" id="UP000275408">
    <property type="component" value="Unassembled WGS sequence"/>
</dbReference>
<dbReference type="InterPro" id="IPR055261">
    <property type="entry name" value="PI_transfer_N"/>
</dbReference>
<dbReference type="EMBL" id="RCHS01000990">
    <property type="protein sequence ID" value="RMX55862.1"/>
    <property type="molecule type" value="Genomic_DNA"/>
</dbReference>
<dbReference type="GO" id="GO:0071944">
    <property type="term" value="C:cell periphery"/>
    <property type="evidence" value="ECO:0007669"/>
    <property type="project" value="UniProtKB-ARBA"/>
</dbReference>
<evidence type="ECO:0000313" key="3">
    <source>
        <dbReference type="Proteomes" id="UP000275408"/>
    </source>
</evidence>
<dbReference type="STRING" id="46731.A0A3M6UQD3"/>
<dbReference type="AlphaFoldDB" id="A0A3M6UQD3"/>
<dbReference type="InterPro" id="IPR001666">
    <property type="entry name" value="PI_transfer"/>
</dbReference>
<evidence type="ECO:0000313" key="2">
    <source>
        <dbReference type="EMBL" id="RMX55862.1"/>
    </source>
</evidence>
<evidence type="ECO:0000259" key="1">
    <source>
        <dbReference type="Pfam" id="PF02121"/>
    </source>
</evidence>
<dbReference type="OrthoDB" id="10053061at2759"/>
<dbReference type="PANTHER" id="PTHR10658:SF54">
    <property type="entry name" value="CYTOPLASMIC PHOSPHATIDYLINOSITOL TRANSFER PROTEIN 1"/>
    <property type="match status" value="1"/>
</dbReference>
<sequence>MILKEYRICMPMTVEEYQIGQLFMISKHSHEQSEQGEGVHVVKNEPCEDPKFGKGQFTEKRVYLSRSEDWVLHLCQFTESSSWMDAVLYSKNILCRRKGLELLPFHYYRSVKIMRCSFLPRFSIRIKTKYFNDNGSIDNCFELDEETLETREVVAIDIAYDELPEKHYVPEEDCRYFKSKKTGRGPLKEGWRDDTQPIMCSYKLVSVSFDVWALASRVESYVHKVIQDILLLGHRQAFAWIDDWIGMTIDDVRTYEKEMQEKTNTKVGADI</sequence>
<dbReference type="GO" id="GO:0005737">
    <property type="term" value="C:cytoplasm"/>
    <property type="evidence" value="ECO:0007669"/>
    <property type="project" value="TreeGrafter"/>
</dbReference>
<dbReference type="PANTHER" id="PTHR10658">
    <property type="entry name" value="PHOSPHATIDYLINOSITOL TRANSFER PROTEIN"/>
    <property type="match status" value="1"/>
</dbReference>
<gene>
    <name evidence="2" type="ORF">pdam_00006224</name>
</gene>
<dbReference type="GO" id="GO:0008526">
    <property type="term" value="F:phosphatidylinositol transfer activity"/>
    <property type="evidence" value="ECO:0007669"/>
    <property type="project" value="UniProtKB-ARBA"/>
</dbReference>
<feature type="domain" description="Phosphatidylinositol transfer protein N-terminal" evidence="1">
    <location>
        <begin position="1"/>
        <end position="261"/>
    </location>
</feature>
<reference evidence="2 3" key="1">
    <citation type="journal article" date="2018" name="Sci. Rep.">
        <title>Comparative analysis of the Pocillopora damicornis genome highlights role of immune system in coral evolution.</title>
        <authorList>
            <person name="Cunning R."/>
            <person name="Bay R.A."/>
            <person name="Gillette P."/>
            <person name="Baker A.C."/>
            <person name="Traylor-Knowles N."/>
        </authorList>
    </citation>
    <scope>NUCLEOTIDE SEQUENCE [LARGE SCALE GENOMIC DNA]</scope>
    <source>
        <strain evidence="2">RSMAS</strain>
        <tissue evidence="2">Whole animal</tissue>
    </source>
</reference>
<comment type="caution">
    <text evidence="2">The sequence shown here is derived from an EMBL/GenBank/DDBJ whole genome shotgun (WGS) entry which is preliminary data.</text>
</comment>
<protein>
    <recommendedName>
        <fullName evidence="1">Phosphatidylinositol transfer protein N-terminal domain-containing protein</fullName>
    </recommendedName>
</protein>
<dbReference type="FunFam" id="3.30.530.20:FF:000028">
    <property type="entry name" value="Phosphatidylinositol transfer protein 5"/>
    <property type="match status" value="1"/>
</dbReference>